<sequence>MRRLPLLLLVLPWLAGCAGVTLRPHALDKAVRVAEVGLAFTPEGSGELTLRLEVENPTFWDGEVTGVDFELVLNGRRYAVGTRGLSGLPLAADARRTLTVSFPLQSEPAAGEPPRTWRVEVGGGVALTFGETVRLLPFRAERYLRLQSFRPGMPRPESE</sequence>
<gene>
    <name evidence="1" type="ORF">AA314_02590</name>
    <name evidence="2" type="ORF">ATI61_112222</name>
</gene>
<proteinExistence type="predicted"/>
<dbReference type="KEGG" id="age:AA314_02590"/>
<keyword evidence="4" id="KW-1185">Reference proteome</keyword>
<dbReference type="Proteomes" id="UP000256345">
    <property type="component" value="Unassembled WGS sequence"/>
</dbReference>
<reference evidence="1 3" key="1">
    <citation type="submission" date="2015-05" db="EMBL/GenBank/DDBJ databases">
        <title>Genome assembly of Archangium gephyra DSM 2261.</title>
        <authorList>
            <person name="Sharma G."/>
            <person name="Subramanian S."/>
        </authorList>
    </citation>
    <scope>NUCLEOTIDE SEQUENCE [LARGE SCALE GENOMIC DNA]</scope>
    <source>
        <strain evidence="1 3">DSM 2261</strain>
    </source>
</reference>
<evidence type="ECO:0000313" key="4">
    <source>
        <dbReference type="Proteomes" id="UP000256345"/>
    </source>
</evidence>
<protein>
    <submittedName>
        <fullName evidence="1">Lipoprotein</fullName>
    </submittedName>
</protein>
<evidence type="ECO:0000313" key="2">
    <source>
        <dbReference type="EMBL" id="REG26127.1"/>
    </source>
</evidence>
<accession>A0AAC8Q4I6</accession>
<reference evidence="2 4" key="2">
    <citation type="submission" date="2018-08" db="EMBL/GenBank/DDBJ databases">
        <title>Genomic Encyclopedia of Archaeal and Bacterial Type Strains, Phase II (KMG-II): from individual species to whole genera.</title>
        <authorList>
            <person name="Goeker M."/>
        </authorList>
    </citation>
    <scope>NUCLEOTIDE SEQUENCE [LARGE SCALE GENOMIC DNA]</scope>
    <source>
        <strain evidence="2 4">DSM 2261</strain>
    </source>
</reference>
<dbReference type="EMBL" id="QUMU01000012">
    <property type="protein sequence ID" value="REG26127.1"/>
    <property type="molecule type" value="Genomic_DNA"/>
</dbReference>
<evidence type="ECO:0000313" key="1">
    <source>
        <dbReference type="EMBL" id="AKJ00964.1"/>
    </source>
</evidence>
<keyword evidence="1" id="KW-0449">Lipoprotein</keyword>
<dbReference type="PROSITE" id="PS51257">
    <property type="entry name" value="PROKAR_LIPOPROTEIN"/>
    <property type="match status" value="1"/>
</dbReference>
<dbReference type="EMBL" id="CP011509">
    <property type="protein sequence ID" value="AKJ00964.1"/>
    <property type="molecule type" value="Genomic_DNA"/>
</dbReference>
<evidence type="ECO:0000313" key="3">
    <source>
        <dbReference type="Proteomes" id="UP000035579"/>
    </source>
</evidence>
<dbReference type="RefSeq" id="WP_047855659.1">
    <property type="nucleotide sequence ID" value="NZ_CP011509.1"/>
</dbReference>
<organism evidence="1 3">
    <name type="scientific">Archangium gephyra</name>
    <dbReference type="NCBI Taxonomy" id="48"/>
    <lineage>
        <taxon>Bacteria</taxon>
        <taxon>Pseudomonadati</taxon>
        <taxon>Myxococcota</taxon>
        <taxon>Myxococcia</taxon>
        <taxon>Myxococcales</taxon>
        <taxon>Cystobacterineae</taxon>
        <taxon>Archangiaceae</taxon>
        <taxon>Archangium</taxon>
    </lineage>
</organism>
<name>A0AAC8Q4I6_9BACT</name>
<dbReference type="AlphaFoldDB" id="A0AAC8Q4I6"/>
<dbReference type="Proteomes" id="UP000035579">
    <property type="component" value="Chromosome"/>
</dbReference>